<keyword evidence="4 14" id="KW-1003">Cell membrane</keyword>
<dbReference type="InterPro" id="IPR055355">
    <property type="entry name" value="ZP-C"/>
</dbReference>
<feature type="signal peptide" evidence="14">
    <location>
        <begin position="1"/>
        <end position="34"/>
    </location>
</feature>
<dbReference type="OMA" id="VEQKACS"/>
<feature type="chain" id="PRO_5034966223" description="Zona pellucida sperm-binding protein 3" evidence="14">
    <location>
        <begin position="35"/>
        <end position="472"/>
    </location>
</feature>
<organism evidence="16 17">
    <name type="scientific">Naja naja</name>
    <name type="common">Indian cobra</name>
    <dbReference type="NCBI Taxonomy" id="35670"/>
    <lineage>
        <taxon>Eukaryota</taxon>
        <taxon>Metazoa</taxon>
        <taxon>Chordata</taxon>
        <taxon>Craniata</taxon>
        <taxon>Vertebrata</taxon>
        <taxon>Euteleostomi</taxon>
        <taxon>Lepidosauria</taxon>
        <taxon>Squamata</taxon>
        <taxon>Bifurcata</taxon>
        <taxon>Unidentata</taxon>
        <taxon>Episquamata</taxon>
        <taxon>Toxicofera</taxon>
        <taxon>Serpentes</taxon>
        <taxon>Colubroidea</taxon>
        <taxon>Elapidae</taxon>
        <taxon>Elapinae</taxon>
        <taxon>Naja</taxon>
    </lineage>
</organism>
<evidence type="ECO:0000256" key="14">
    <source>
        <dbReference type="RuleBase" id="RU367066"/>
    </source>
</evidence>
<comment type="domain">
    <text evidence="14">The ZP domain is involved in the polymerization of the ZP proteins to form the zona pellucida.</text>
</comment>
<keyword evidence="10 14" id="KW-1133">Transmembrane helix</keyword>
<evidence type="ECO:0000256" key="6">
    <source>
        <dbReference type="ARBA" id="ARBA00022530"/>
    </source>
</evidence>
<dbReference type="Gene3D" id="2.60.40.4100">
    <property type="entry name" value="Zona pellucida, ZP-C domain"/>
    <property type="match status" value="1"/>
</dbReference>
<sequence length="472" mass="52265">MLVFSASFLEQRRMGPLQNLAIVLACWLMGEVASLDPQGYVWGFSGTPAPMMQLYLPSGVETYPYAWVDASQARALSLLSPVLAQCEEAHVMVTVKTDLFGTGRHVQVKDLSLGPTGCQPTSYIAAENTVIFYAGLHECGSVLKMTPDFLVYSISLHYKPTPSPHSIIVRTSPVDVPIECHYPRRNNVSSNAIKPTWIPFASTISAEEKLRFSLHLMNEGWSSERASNGYQLGEVMYIQAQVIAENHTPLRLFVDSCVATLSPDADSSPRYPIINYKGCLVDGQFDSNSTFLSPRIRNDILQFTVDVFRFSKDPRDLIYITCHLKVAAATQVPDAENKACSFHPARNSWVPVEGTADICSCCETKHCIRTTGQGSSHRGQWGRRLGRDVAAKLDKSKEADVAVMLGPILILDSYMTSRTPPDNRNKLVLSAEHGFFQFPWMLVGIILIALTTSLALTALGIFCTRKRRYNSS</sequence>
<keyword evidence="12 14" id="KW-1015">Disulfide bond</keyword>
<name>A0A8C6XZV1_NAJNA</name>
<evidence type="ECO:0000313" key="16">
    <source>
        <dbReference type="Ensembl" id="ENSNNAP00000020877.1"/>
    </source>
</evidence>
<evidence type="ECO:0000256" key="4">
    <source>
        <dbReference type="ARBA" id="ARBA00022475"/>
    </source>
</evidence>
<comment type="subcellular location">
    <subcellularLocation>
        <location evidence="1">Secreted</location>
        <location evidence="1">Extracellular space</location>
        <location evidence="1">Extracellular matrix</location>
    </subcellularLocation>
    <subcellularLocation>
        <location evidence="14">Zona pellucida</location>
    </subcellularLocation>
    <subcellularLocation>
        <location evidence="14">Cell membrane</location>
        <topology evidence="14">Single-pass type I membrane protein</topology>
    </subcellularLocation>
</comment>
<evidence type="ECO:0000256" key="13">
    <source>
        <dbReference type="ARBA" id="ARBA00023180"/>
    </source>
</evidence>
<keyword evidence="7 14" id="KW-0165">Cleavage on pair of basic residues</keyword>
<dbReference type="PROSITE" id="PS51034">
    <property type="entry name" value="ZP_2"/>
    <property type="match status" value="1"/>
</dbReference>
<dbReference type="Ensembl" id="ENSNNAT00000021901.1">
    <property type="protein sequence ID" value="ENSNNAP00000020877.1"/>
    <property type="gene ID" value="ENSNNAG00000013846.1"/>
</dbReference>
<evidence type="ECO:0000256" key="12">
    <source>
        <dbReference type="ARBA" id="ARBA00023157"/>
    </source>
</evidence>
<evidence type="ECO:0000256" key="3">
    <source>
        <dbReference type="ARBA" id="ARBA00017980"/>
    </source>
</evidence>
<reference evidence="16" key="1">
    <citation type="submission" date="2025-08" db="UniProtKB">
        <authorList>
            <consortium name="Ensembl"/>
        </authorList>
    </citation>
    <scope>IDENTIFICATION</scope>
</reference>
<dbReference type="Proteomes" id="UP000694559">
    <property type="component" value="Unplaced"/>
</dbReference>
<dbReference type="InterPro" id="IPR055356">
    <property type="entry name" value="ZP-N"/>
</dbReference>
<keyword evidence="13" id="KW-0325">Glycoprotein</keyword>
<dbReference type="FunFam" id="2.60.40.4100:FF:000002">
    <property type="entry name" value="Zona pellucida sperm-binding protein 3"/>
    <property type="match status" value="1"/>
</dbReference>
<dbReference type="InterPro" id="IPR017977">
    <property type="entry name" value="ZP_dom_CS"/>
</dbReference>
<dbReference type="PANTHER" id="PTHR11576">
    <property type="entry name" value="ZONA PELLUCIDA SPERM-BINDING PROTEIN 3"/>
    <property type="match status" value="1"/>
</dbReference>
<dbReference type="PRINTS" id="PR00023">
    <property type="entry name" value="ZPELLUCIDA"/>
</dbReference>
<evidence type="ECO:0000256" key="10">
    <source>
        <dbReference type="ARBA" id="ARBA00022989"/>
    </source>
</evidence>
<evidence type="ECO:0000259" key="15">
    <source>
        <dbReference type="PROSITE" id="PS51034"/>
    </source>
</evidence>
<evidence type="ECO:0000256" key="5">
    <source>
        <dbReference type="ARBA" id="ARBA00022525"/>
    </source>
</evidence>
<evidence type="ECO:0000256" key="11">
    <source>
        <dbReference type="ARBA" id="ARBA00023136"/>
    </source>
</evidence>
<dbReference type="GO" id="GO:0032190">
    <property type="term" value="F:acrosin binding"/>
    <property type="evidence" value="ECO:0007669"/>
    <property type="project" value="TreeGrafter"/>
</dbReference>
<evidence type="ECO:0000256" key="9">
    <source>
        <dbReference type="ARBA" id="ARBA00022729"/>
    </source>
</evidence>
<dbReference type="GO" id="GO:0007339">
    <property type="term" value="P:binding of sperm to zona pellucida"/>
    <property type="evidence" value="ECO:0007669"/>
    <property type="project" value="UniProtKB-UniRule"/>
</dbReference>
<feature type="domain" description="ZP" evidence="15">
    <location>
        <begin position="85"/>
        <end position="347"/>
    </location>
</feature>
<keyword evidence="6 14" id="KW-0272">Extracellular matrix</keyword>
<keyword evidence="9 14" id="KW-0732">Signal</keyword>
<dbReference type="GO" id="GO:0035803">
    <property type="term" value="P:egg coat formation"/>
    <property type="evidence" value="ECO:0007669"/>
    <property type="project" value="UniProtKB-UniRule"/>
</dbReference>
<dbReference type="GO" id="GO:0005886">
    <property type="term" value="C:plasma membrane"/>
    <property type="evidence" value="ECO:0007669"/>
    <property type="project" value="UniProtKB-SubCell"/>
</dbReference>
<dbReference type="InterPro" id="IPR001507">
    <property type="entry name" value="ZP_dom"/>
</dbReference>
<keyword evidence="5 14" id="KW-0964">Secreted</keyword>
<dbReference type="GeneTree" id="ENSGT01030000234567"/>
<dbReference type="PANTHER" id="PTHR11576:SF2">
    <property type="entry name" value="ZONA PELLUCIDA SPERM-BINDING PROTEIN 3"/>
    <property type="match status" value="1"/>
</dbReference>
<dbReference type="AlphaFoldDB" id="A0A8C6XZV1"/>
<dbReference type="SMART" id="SM00241">
    <property type="entry name" value="ZP"/>
    <property type="match status" value="1"/>
</dbReference>
<dbReference type="PROSITE" id="PS00682">
    <property type="entry name" value="ZP_1"/>
    <property type="match status" value="1"/>
</dbReference>
<evidence type="ECO:0000256" key="2">
    <source>
        <dbReference type="ARBA" id="ARBA00006735"/>
    </source>
</evidence>
<evidence type="ECO:0000313" key="17">
    <source>
        <dbReference type="Proteomes" id="UP000694559"/>
    </source>
</evidence>
<dbReference type="Pfam" id="PF23344">
    <property type="entry name" value="ZP-N"/>
    <property type="match status" value="1"/>
</dbReference>
<dbReference type="FunFam" id="2.60.40.3210:FF:000001">
    <property type="entry name" value="Zona pellucida sperm-binding protein 3"/>
    <property type="match status" value="1"/>
</dbReference>
<comment type="similarity">
    <text evidence="2 14">Belongs to the ZP domain family. ZPC subfamily.</text>
</comment>
<dbReference type="InterPro" id="IPR048290">
    <property type="entry name" value="ZP_chr"/>
</dbReference>
<evidence type="ECO:0000256" key="1">
    <source>
        <dbReference type="ARBA" id="ARBA00004498"/>
    </source>
</evidence>
<dbReference type="Pfam" id="PF00100">
    <property type="entry name" value="Zona_pellucida"/>
    <property type="match status" value="1"/>
</dbReference>
<evidence type="ECO:0000256" key="8">
    <source>
        <dbReference type="ARBA" id="ARBA00022692"/>
    </source>
</evidence>
<dbReference type="Gene3D" id="2.60.40.3210">
    <property type="entry name" value="Zona pellucida, ZP-N domain"/>
    <property type="match status" value="1"/>
</dbReference>
<feature type="transmembrane region" description="Helical" evidence="14">
    <location>
        <begin position="438"/>
        <end position="462"/>
    </location>
</feature>
<accession>A0A8C6XZV1</accession>
<dbReference type="InterPro" id="IPR042235">
    <property type="entry name" value="ZP-C_dom"/>
</dbReference>
<dbReference type="OrthoDB" id="8880842at2759"/>
<dbReference type="GO" id="GO:2000344">
    <property type="term" value="P:positive regulation of acrosome reaction"/>
    <property type="evidence" value="ECO:0007669"/>
    <property type="project" value="UniProtKB-UniRule"/>
</dbReference>
<comment type="PTM">
    <text evidence="14">Proteolytically cleaved before the transmembrane segment to yield the secreted ectodomain incorporated in the zona pellucida.</text>
</comment>
<comment type="function">
    <text evidence="14">Component of the zona pellucida, an extracellular matrix surrounding oocytes which mediates sperm binding, induction of the acrosome reaction and prevents post-fertilization polyspermy. The zona pellucida is composed of 3 to 4 glycoproteins, ZP1, ZP2, ZP3, and ZP4. ZP3 is essential for sperm binding and zona matrix formation.</text>
</comment>
<reference evidence="16" key="2">
    <citation type="submission" date="2025-09" db="UniProtKB">
        <authorList>
            <consortium name="Ensembl"/>
        </authorList>
    </citation>
    <scope>IDENTIFICATION</scope>
</reference>
<keyword evidence="8 14" id="KW-0812">Transmembrane</keyword>
<evidence type="ECO:0000256" key="7">
    <source>
        <dbReference type="ARBA" id="ARBA00022685"/>
    </source>
</evidence>
<keyword evidence="11 14" id="KW-0472">Membrane</keyword>
<dbReference type="GO" id="GO:0035804">
    <property type="term" value="F:structural constituent of egg coat"/>
    <property type="evidence" value="ECO:0007669"/>
    <property type="project" value="UniProtKB-UniRule"/>
</dbReference>
<dbReference type="GO" id="GO:0035805">
    <property type="term" value="C:egg coat"/>
    <property type="evidence" value="ECO:0007669"/>
    <property type="project" value="UniProtKB-SubCell"/>
</dbReference>
<proteinExistence type="inferred from homology"/>
<protein>
    <recommendedName>
        <fullName evidence="3 14">Zona pellucida sperm-binding protein 3</fullName>
    </recommendedName>
</protein>
<keyword evidence="17" id="KW-1185">Reference proteome</keyword>